<reference evidence="5" key="1">
    <citation type="submission" date="2012-04" db="EMBL/GenBank/DDBJ databases">
        <authorList>
            <person name="Borisov I.G."/>
            <person name="Ivanikova N.V."/>
            <person name="Pinevich A.V."/>
        </authorList>
    </citation>
    <scope>NUCLEOTIDE SEQUENCE</scope>
    <source>
        <strain evidence="5">CALU 1027</strain>
    </source>
</reference>
<keyword evidence="3" id="KW-0408">Iron</keyword>
<dbReference type="InterPro" id="IPR035938">
    <property type="entry name" value="Hemerythrin-like_sf"/>
</dbReference>
<dbReference type="PANTHER" id="PTHR37164">
    <property type="entry name" value="BACTERIOHEMERYTHRIN"/>
    <property type="match status" value="1"/>
</dbReference>
<dbReference type="InterPro" id="IPR012312">
    <property type="entry name" value="Hemerythrin-like"/>
</dbReference>
<dbReference type="RefSeq" id="WP_017711592.1">
    <property type="nucleotide sequence ID" value="NZ_KB235933.1"/>
</dbReference>
<evidence type="ECO:0000313" key="6">
    <source>
        <dbReference type="Proteomes" id="UP000034681"/>
    </source>
</evidence>
<dbReference type="OrthoDB" id="9797092at2"/>
<evidence type="ECO:0000256" key="2">
    <source>
        <dbReference type="ARBA" id="ARBA00022723"/>
    </source>
</evidence>
<dbReference type="eggNOG" id="COG2703">
    <property type="taxonomic scope" value="Bacteria"/>
</dbReference>
<dbReference type="Pfam" id="PF01814">
    <property type="entry name" value="Hemerythrin"/>
    <property type="match status" value="1"/>
</dbReference>
<dbReference type="EMBL" id="AJTX02000004">
    <property type="protein sequence ID" value="KKJ00231.1"/>
    <property type="molecule type" value="Genomic_DNA"/>
</dbReference>
<keyword evidence="2" id="KW-0479">Metal-binding</keyword>
<dbReference type="SUPFAM" id="SSF47188">
    <property type="entry name" value="Hemerythrin-like"/>
    <property type="match status" value="1"/>
</dbReference>
<evidence type="ECO:0000259" key="4">
    <source>
        <dbReference type="Pfam" id="PF01814"/>
    </source>
</evidence>
<sequence length="133" mass="15251">MPLTWTNTFKTGIPEIDEQHKELINSMNELLDALQRNDSPQVIQGILSRLSSCANLHFGYEETCMNRYRCPVAEKNKLLHAQFIKTFGEIRRELIMNGSSNTVAGRIDKELLDWFGQHIKGIDTQLKPCMDKA</sequence>
<dbReference type="Proteomes" id="UP000034681">
    <property type="component" value="Unassembled WGS sequence"/>
</dbReference>
<comment type="caution">
    <text evidence="5">The sequence shown here is derived from an EMBL/GenBank/DDBJ whole genome shotgun (WGS) entry which is preliminary data.</text>
</comment>
<comment type="similarity">
    <text evidence="1">Belongs to the hemerythrin family.</text>
</comment>
<dbReference type="PANTHER" id="PTHR37164:SF1">
    <property type="entry name" value="BACTERIOHEMERYTHRIN"/>
    <property type="match status" value="1"/>
</dbReference>
<dbReference type="NCBIfam" id="NF033749">
    <property type="entry name" value="bact_hemeryth"/>
    <property type="match status" value="1"/>
</dbReference>
<evidence type="ECO:0000256" key="3">
    <source>
        <dbReference type="ARBA" id="ARBA00023004"/>
    </source>
</evidence>
<accession>A0A0M2PUP3</accession>
<dbReference type="CDD" id="cd12107">
    <property type="entry name" value="Hemerythrin"/>
    <property type="match status" value="1"/>
</dbReference>
<protein>
    <recommendedName>
        <fullName evidence="4">Hemerythrin-like domain-containing protein</fullName>
    </recommendedName>
</protein>
<evidence type="ECO:0000313" key="5">
    <source>
        <dbReference type="EMBL" id="KKJ00231.1"/>
    </source>
</evidence>
<dbReference type="NCBIfam" id="TIGR02481">
    <property type="entry name" value="hemeryth_dom"/>
    <property type="match status" value="1"/>
</dbReference>
<dbReference type="STRING" id="317619.GCA_000332315_00989"/>
<dbReference type="InterPro" id="IPR012827">
    <property type="entry name" value="Hemerythrin_metal-bd"/>
</dbReference>
<organism evidence="5 6">
    <name type="scientific">Prochlorothrix hollandica PCC 9006 = CALU 1027</name>
    <dbReference type="NCBI Taxonomy" id="317619"/>
    <lineage>
        <taxon>Bacteria</taxon>
        <taxon>Bacillati</taxon>
        <taxon>Cyanobacteriota</taxon>
        <taxon>Cyanophyceae</taxon>
        <taxon>Prochlorotrichales</taxon>
        <taxon>Prochlorotrichaceae</taxon>
        <taxon>Prochlorothrix</taxon>
    </lineage>
</organism>
<dbReference type="Gene3D" id="1.20.120.50">
    <property type="entry name" value="Hemerythrin-like"/>
    <property type="match status" value="1"/>
</dbReference>
<evidence type="ECO:0000256" key="1">
    <source>
        <dbReference type="ARBA" id="ARBA00010587"/>
    </source>
</evidence>
<feature type="domain" description="Hemerythrin-like" evidence="4">
    <location>
        <begin position="11"/>
        <end position="128"/>
    </location>
</feature>
<dbReference type="AlphaFoldDB" id="A0A0M2PUP3"/>
<gene>
    <name evidence="5" type="ORF">PROH_11085</name>
</gene>
<dbReference type="GO" id="GO:0046872">
    <property type="term" value="F:metal ion binding"/>
    <property type="evidence" value="ECO:0007669"/>
    <property type="project" value="UniProtKB-KW"/>
</dbReference>
<proteinExistence type="inferred from homology"/>
<name>A0A0M2PUP3_PROHO</name>
<dbReference type="InterPro" id="IPR050669">
    <property type="entry name" value="Hemerythrin"/>
</dbReference>
<keyword evidence="6" id="KW-1185">Reference proteome</keyword>